<evidence type="ECO:0000259" key="6">
    <source>
        <dbReference type="Pfam" id="PF00155"/>
    </source>
</evidence>
<dbReference type="EMBL" id="MAAF01000083">
    <property type="protein sequence ID" value="OUR78203.1"/>
    <property type="molecule type" value="Genomic_DNA"/>
</dbReference>
<dbReference type="SUPFAM" id="SSF53383">
    <property type="entry name" value="PLP-dependent transferases"/>
    <property type="match status" value="1"/>
</dbReference>
<evidence type="ECO:0000256" key="4">
    <source>
        <dbReference type="ARBA" id="ARBA00023125"/>
    </source>
</evidence>
<evidence type="ECO:0000313" key="8">
    <source>
        <dbReference type="Proteomes" id="UP000243053"/>
    </source>
</evidence>
<dbReference type="InterPro" id="IPR015421">
    <property type="entry name" value="PyrdxlP-dep_Trfase_major"/>
</dbReference>
<dbReference type="InterPro" id="IPR015422">
    <property type="entry name" value="PyrdxlP-dep_Trfase_small"/>
</dbReference>
<dbReference type="PANTHER" id="PTHR46577">
    <property type="entry name" value="HTH-TYPE TRANSCRIPTIONAL REGULATORY PROTEIN GABR"/>
    <property type="match status" value="1"/>
</dbReference>
<accession>A0A1Y5E635</accession>
<evidence type="ECO:0000256" key="5">
    <source>
        <dbReference type="ARBA" id="ARBA00023163"/>
    </source>
</evidence>
<dbReference type="PANTHER" id="PTHR46577:SF2">
    <property type="entry name" value="TRANSCRIPTIONAL REGULATORY PROTEIN"/>
    <property type="match status" value="1"/>
</dbReference>
<evidence type="ECO:0000256" key="3">
    <source>
        <dbReference type="ARBA" id="ARBA00023015"/>
    </source>
</evidence>
<proteinExistence type="inferred from homology"/>
<gene>
    <name evidence="7" type="ORF">A9Q75_14175</name>
</gene>
<dbReference type="GO" id="GO:0030170">
    <property type="term" value="F:pyridoxal phosphate binding"/>
    <property type="evidence" value="ECO:0007669"/>
    <property type="project" value="InterPro"/>
</dbReference>
<dbReference type="GO" id="GO:0003700">
    <property type="term" value="F:DNA-binding transcription factor activity"/>
    <property type="evidence" value="ECO:0007669"/>
    <property type="project" value="InterPro"/>
</dbReference>
<dbReference type="InterPro" id="IPR036390">
    <property type="entry name" value="WH_DNA-bd_sf"/>
</dbReference>
<feature type="domain" description="Aminotransferase class I/classII large" evidence="6">
    <location>
        <begin position="150"/>
        <end position="465"/>
    </location>
</feature>
<dbReference type="InterPro" id="IPR004839">
    <property type="entry name" value="Aminotransferase_I/II_large"/>
</dbReference>
<dbReference type="Gene3D" id="3.40.640.10">
    <property type="entry name" value="Type I PLP-dependent aspartate aminotransferase-like (Major domain)"/>
    <property type="match status" value="1"/>
</dbReference>
<dbReference type="Gene3D" id="3.90.1150.10">
    <property type="entry name" value="Aspartate Aminotransferase, domain 1"/>
    <property type="match status" value="1"/>
</dbReference>
<keyword evidence="4" id="KW-0238">DNA-binding</keyword>
<keyword evidence="2" id="KW-0663">Pyridoxal phosphate</keyword>
<name>A0A1Y5E635_COLPS</name>
<dbReference type="Pfam" id="PF00155">
    <property type="entry name" value="Aminotran_1_2"/>
    <property type="match status" value="1"/>
</dbReference>
<dbReference type="AlphaFoldDB" id="A0A1Y5E635"/>
<evidence type="ECO:0000313" key="7">
    <source>
        <dbReference type="EMBL" id="OUR78203.1"/>
    </source>
</evidence>
<dbReference type="CDD" id="cd00609">
    <property type="entry name" value="AAT_like"/>
    <property type="match status" value="1"/>
</dbReference>
<dbReference type="GO" id="GO:0003677">
    <property type="term" value="F:DNA binding"/>
    <property type="evidence" value="ECO:0007669"/>
    <property type="project" value="UniProtKB-KW"/>
</dbReference>
<evidence type="ECO:0000256" key="1">
    <source>
        <dbReference type="ARBA" id="ARBA00005384"/>
    </source>
</evidence>
<dbReference type="InterPro" id="IPR051446">
    <property type="entry name" value="HTH_trans_reg/aminotransferase"/>
</dbReference>
<comment type="similarity">
    <text evidence="1">In the C-terminal section; belongs to the class-I pyridoxal-phosphate-dependent aminotransferase family.</text>
</comment>
<dbReference type="InterPro" id="IPR015424">
    <property type="entry name" value="PyrdxlP-dep_Trfase"/>
</dbReference>
<dbReference type="InterPro" id="IPR000524">
    <property type="entry name" value="Tscrpt_reg_HTH_GntR"/>
</dbReference>
<dbReference type="SUPFAM" id="SSF46785">
    <property type="entry name" value="Winged helix' DNA-binding domain"/>
    <property type="match status" value="1"/>
</dbReference>
<dbReference type="Proteomes" id="UP000243053">
    <property type="component" value="Unassembled WGS sequence"/>
</dbReference>
<dbReference type="CDD" id="cd07377">
    <property type="entry name" value="WHTH_GntR"/>
    <property type="match status" value="1"/>
</dbReference>
<sequence>MRYIDLAEMCIADISSGKLVKNSRMPSLRNFRQQHSISMTTALNCYQYLESLGWILARPQSGYFVCGQRMANEKPELVAFKSIMTDPKLPVVKLYYQHDNSSACAVDSSHNASANHSIYHPINKETVGPLGVARISTDFIPLDKLQNSFRRALKRQGSNISFYPDIQGEKILRDTLSSHFKSYDFHIPSDELLITNGCMDSIQTAIEICTDIGDAVAISSPCFNGLLDMLAALGRKVIEIPSTEQGIDLVQLEQHMKSNQIKAGLFCTSHMNPQGISMTALQKQHLVNLAQTYKIPIIEDDVYIELAHGKVMPLPAKHWDKQGYILWCGSVSKTIAAGYRLGWCWPGRFTEQYLQKRKYCNQGVSSPVQLGLADFISNGDYAKHLKKLRVAIQQHTLSYQRYLTKNLPAASKISDPSGGFVLWIQVPNLNGRKLLEQANQYNIDIRIGEQFSTRDLYQDYFRVNTGFMITGDNEEDKDNQEEVDQQLIKLMDLVKVASSCS</sequence>
<dbReference type="InterPro" id="IPR036388">
    <property type="entry name" value="WH-like_DNA-bd_sf"/>
</dbReference>
<protein>
    <submittedName>
        <fullName evidence="7">Transcriptional regulator</fullName>
    </submittedName>
</protein>
<dbReference type="Gene3D" id="1.10.10.10">
    <property type="entry name" value="Winged helix-like DNA-binding domain superfamily/Winged helix DNA-binding domain"/>
    <property type="match status" value="1"/>
</dbReference>
<organism evidence="7 8">
    <name type="scientific">Colwellia psychrerythraea</name>
    <name type="common">Vibrio psychroerythus</name>
    <dbReference type="NCBI Taxonomy" id="28229"/>
    <lineage>
        <taxon>Bacteria</taxon>
        <taxon>Pseudomonadati</taxon>
        <taxon>Pseudomonadota</taxon>
        <taxon>Gammaproteobacteria</taxon>
        <taxon>Alteromonadales</taxon>
        <taxon>Colwelliaceae</taxon>
        <taxon>Colwellia</taxon>
    </lineage>
</organism>
<keyword evidence="3" id="KW-0805">Transcription regulation</keyword>
<keyword evidence="5" id="KW-0804">Transcription</keyword>
<reference evidence="8" key="1">
    <citation type="journal article" date="2017" name="Proc. Natl. Acad. Sci. U.S.A.">
        <title>Simulation of Deepwater Horizon oil plume reveals substrate specialization within a complex community of hydrocarbon degraders.</title>
        <authorList>
            <person name="Hu P."/>
            <person name="Dubinsky E.A."/>
            <person name="Probst A.J."/>
            <person name="Wang J."/>
            <person name="Sieber C.M.K."/>
            <person name="Tom L.M."/>
            <person name="Gardinali P."/>
            <person name="Banfield J.F."/>
            <person name="Atlas R.M."/>
            <person name="Andersen G.L."/>
        </authorList>
    </citation>
    <scope>NUCLEOTIDE SEQUENCE [LARGE SCALE GENOMIC DNA]</scope>
</reference>
<evidence type="ECO:0000256" key="2">
    <source>
        <dbReference type="ARBA" id="ARBA00022898"/>
    </source>
</evidence>
<comment type="caution">
    <text evidence="7">The sequence shown here is derived from an EMBL/GenBank/DDBJ whole genome shotgun (WGS) entry which is preliminary data.</text>
</comment>